<keyword evidence="5" id="KW-1185">Reference proteome</keyword>
<dbReference type="InterPro" id="IPR036465">
    <property type="entry name" value="vWFA_dom_sf"/>
</dbReference>
<dbReference type="KEGG" id="vas:GT360_21735"/>
<dbReference type="InterPro" id="IPR050768">
    <property type="entry name" value="UPF0353/GerABKA_families"/>
</dbReference>
<dbReference type="PANTHER" id="PTHR22550:SF14">
    <property type="entry name" value="VWFA DOMAIN-CONTAINING PROTEIN"/>
    <property type="match status" value="1"/>
</dbReference>
<evidence type="ECO:0000256" key="2">
    <source>
        <dbReference type="SAM" id="Phobius"/>
    </source>
</evidence>
<dbReference type="EMBL" id="CP047476">
    <property type="protein sequence ID" value="QIA66114.1"/>
    <property type="molecule type" value="Genomic_DNA"/>
</dbReference>
<feature type="domain" description="VWFA" evidence="3">
    <location>
        <begin position="101"/>
        <end position="279"/>
    </location>
</feature>
<proteinExistence type="predicted"/>
<keyword evidence="2" id="KW-1133">Transmembrane helix</keyword>
<name>A0A7Z2T847_9VIBR</name>
<keyword evidence="2" id="KW-0812">Transmembrane</keyword>
<evidence type="ECO:0000259" key="3">
    <source>
        <dbReference type="PROSITE" id="PS50234"/>
    </source>
</evidence>
<accession>A0A7Z2T847</accession>
<dbReference type="InterPro" id="IPR002035">
    <property type="entry name" value="VWF_A"/>
</dbReference>
<evidence type="ECO:0000313" key="5">
    <source>
        <dbReference type="Proteomes" id="UP000464262"/>
    </source>
</evidence>
<dbReference type="PROSITE" id="PS50234">
    <property type="entry name" value="VWFA"/>
    <property type="match status" value="1"/>
</dbReference>
<dbReference type="SUPFAM" id="SSF53300">
    <property type="entry name" value="vWA-like"/>
    <property type="match status" value="1"/>
</dbReference>
<dbReference type="Pfam" id="PF13519">
    <property type="entry name" value="VWA_2"/>
    <property type="match status" value="1"/>
</dbReference>
<feature type="transmembrane region" description="Helical" evidence="2">
    <location>
        <begin position="293"/>
        <end position="309"/>
    </location>
</feature>
<evidence type="ECO:0000313" key="4">
    <source>
        <dbReference type="EMBL" id="QIA66114.1"/>
    </source>
</evidence>
<keyword evidence="2" id="KW-0472">Membrane</keyword>
<dbReference type="Gene3D" id="3.40.50.410">
    <property type="entry name" value="von Willebrand factor, type A domain"/>
    <property type="match status" value="1"/>
</dbReference>
<feature type="compositionally biased region" description="Basic and acidic residues" evidence="1">
    <location>
        <begin position="476"/>
        <end position="487"/>
    </location>
</feature>
<feature type="region of interest" description="Disordered" evidence="1">
    <location>
        <begin position="476"/>
        <end position="503"/>
    </location>
</feature>
<dbReference type="AlphaFoldDB" id="A0A7Z2T847"/>
<evidence type="ECO:0000256" key="1">
    <source>
        <dbReference type="SAM" id="MobiDB-lite"/>
    </source>
</evidence>
<sequence length="563" mass="63482">MFDWQNWQLFFTQFHFIRPLWLLAFIPAALLIYSQWEKVDNNDWQQSIPSHLKQALTLHDSGWQSQLPLKILGLMLGLAIITCSGPTWQREASPFGEDKAQVVFVLDVSSSMTQTDVPPTRLERAKHKITDLIKLRGGGNNALIAYAGSAHIAMPMTQDGAILTPFLQAIEPQVMPVAGKSLASTLPVIESLLSPDSGGSVVLFSDGVNANDIDRVADYFNRTSNSLVILAIGNRSSNSSNPTGFEDLGRLARSANGNLVELSIDNSDIKQIERLIERNMQLNGDSTMPWKDMGYALLLPIVLFTLLWFRKGWLVQWAIVACLVTPSLLLSHNVVAAENELETKTHSELPSPPSELKQFWWDLWFTRDQQGQRLFDQGRYLEAALQFEDPLYRGVAYYYGRDYLQAQAAFIEADQDLALLYAGMALARQREYLATRQLFESLLSKEELDPNIHVTAKQNLAAVNAIIEEIERYSESQRNSISEKPEESIELGDNPQTSEGAEEEVVQELLMSETLNANEILGSEELAKRWLDRIESDPSLFLQNKFYLQLESDQLDLNNNDKE</sequence>
<dbReference type="Proteomes" id="UP000464262">
    <property type="component" value="Chromosome 2"/>
</dbReference>
<gene>
    <name evidence="4" type="ORF">GT360_21735</name>
</gene>
<protein>
    <submittedName>
        <fullName evidence="4">VWA domain-containing protein</fullName>
    </submittedName>
</protein>
<feature type="transmembrane region" description="Helical" evidence="2">
    <location>
        <begin position="20"/>
        <end position="36"/>
    </location>
</feature>
<dbReference type="PANTHER" id="PTHR22550">
    <property type="entry name" value="SPORE GERMINATION PROTEIN"/>
    <property type="match status" value="1"/>
</dbReference>
<feature type="transmembrane region" description="Helical" evidence="2">
    <location>
        <begin position="315"/>
        <end position="335"/>
    </location>
</feature>
<organism evidence="4 5">
    <name type="scientific">Vibrio astriarenae</name>
    <dbReference type="NCBI Taxonomy" id="1481923"/>
    <lineage>
        <taxon>Bacteria</taxon>
        <taxon>Pseudomonadati</taxon>
        <taxon>Pseudomonadota</taxon>
        <taxon>Gammaproteobacteria</taxon>
        <taxon>Vibrionales</taxon>
        <taxon>Vibrionaceae</taxon>
        <taxon>Vibrio</taxon>
    </lineage>
</organism>
<reference evidence="4 5" key="1">
    <citation type="submission" date="2020-01" db="EMBL/GenBank/DDBJ databases">
        <title>Whole genome and functional gene identification of agarase of Vibrio HN897.</title>
        <authorList>
            <person name="Liu Y."/>
            <person name="Zhao Z."/>
        </authorList>
    </citation>
    <scope>NUCLEOTIDE SEQUENCE [LARGE SCALE GENOMIC DNA]</scope>
    <source>
        <strain evidence="4 5">HN897</strain>
    </source>
</reference>
<dbReference type="RefSeq" id="WP_164651099.1">
    <property type="nucleotide sequence ID" value="NZ_CP047476.1"/>
</dbReference>
<dbReference type="SMART" id="SM00327">
    <property type="entry name" value="VWA"/>
    <property type="match status" value="1"/>
</dbReference>